<name>A0A7Y9GST1_9MICO</name>
<dbReference type="InterPro" id="IPR006035">
    <property type="entry name" value="Ureohydrolase"/>
</dbReference>
<keyword evidence="2 5" id="KW-0378">Hydrolase</keyword>
<dbReference type="PANTHER" id="PTHR43782">
    <property type="entry name" value="ARGINASE"/>
    <property type="match status" value="1"/>
</dbReference>
<dbReference type="GO" id="GO:0005829">
    <property type="term" value="C:cytosol"/>
    <property type="evidence" value="ECO:0007669"/>
    <property type="project" value="TreeGrafter"/>
</dbReference>
<dbReference type="PANTHER" id="PTHR43782:SF3">
    <property type="entry name" value="ARGINASE"/>
    <property type="match status" value="1"/>
</dbReference>
<evidence type="ECO:0000313" key="6">
    <source>
        <dbReference type="Proteomes" id="UP000576969"/>
    </source>
</evidence>
<dbReference type="EMBL" id="JACCBV010000001">
    <property type="protein sequence ID" value="NYE20930.1"/>
    <property type="molecule type" value="Genomic_DNA"/>
</dbReference>
<dbReference type="Pfam" id="PF00491">
    <property type="entry name" value="Arginase"/>
    <property type="match status" value="1"/>
</dbReference>
<proteinExistence type="inferred from homology"/>
<dbReference type="InterPro" id="IPR023696">
    <property type="entry name" value="Ureohydrolase_dom_sf"/>
</dbReference>
<dbReference type="CDD" id="cd09999">
    <property type="entry name" value="Arginase-like_1"/>
    <property type="match status" value="1"/>
</dbReference>
<dbReference type="RefSeq" id="WP_179491224.1">
    <property type="nucleotide sequence ID" value="NZ_JACCBV010000001.1"/>
</dbReference>
<keyword evidence="1" id="KW-0479">Metal-binding</keyword>
<sequence>MTRYLVVPQWQGSPSTRAMQLIDGARAIAGDLPRSATTILDVPIEAGESLGTGIRRLSTLQRVRAQVEEALSSHEEPVLTIGGDCGVALGPIAHAVARHPDLAIVWIDAHPDFNTPETSPSGAFAGMVLRAVVGDGDPALVLNEGAVAPSRVVLVATRSYDDAELEAIEARGIRVVPADTVSDPDALVEAVAATGAASVYIHVDVDALDPAELAGNAHPEPFGVGVADLTAAIGALRAAVPLVGATLAGYSPASPDAATDDLGALLRIVGALA</sequence>
<dbReference type="GO" id="GO:0030145">
    <property type="term" value="F:manganese ion binding"/>
    <property type="evidence" value="ECO:0007669"/>
    <property type="project" value="TreeGrafter"/>
</dbReference>
<reference evidence="5 6" key="1">
    <citation type="submission" date="2020-07" db="EMBL/GenBank/DDBJ databases">
        <title>Sequencing the genomes of 1000 actinobacteria strains.</title>
        <authorList>
            <person name="Klenk H.-P."/>
        </authorList>
    </citation>
    <scope>NUCLEOTIDE SEQUENCE [LARGE SCALE GENOMIC DNA]</scope>
    <source>
        <strain evidence="5 6">DSM 24662</strain>
    </source>
</reference>
<evidence type="ECO:0000256" key="1">
    <source>
        <dbReference type="ARBA" id="ARBA00022723"/>
    </source>
</evidence>
<evidence type="ECO:0000256" key="2">
    <source>
        <dbReference type="ARBA" id="ARBA00022801"/>
    </source>
</evidence>
<evidence type="ECO:0000313" key="5">
    <source>
        <dbReference type="EMBL" id="NYE20930.1"/>
    </source>
</evidence>
<dbReference type="Gene3D" id="3.40.800.10">
    <property type="entry name" value="Ureohydrolase domain"/>
    <property type="match status" value="1"/>
</dbReference>
<gene>
    <name evidence="5" type="ORF">BJ991_002958</name>
</gene>
<dbReference type="Proteomes" id="UP000576969">
    <property type="component" value="Unassembled WGS sequence"/>
</dbReference>
<comment type="similarity">
    <text evidence="4">Belongs to the arginase family.</text>
</comment>
<dbReference type="GO" id="GO:0004053">
    <property type="term" value="F:arginase activity"/>
    <property type="evidence" value="ECO:0007669"/>
    <property type="project" value="UniProtKB-EC"/>
</dbReference>
<evidence type="ECO:0000256" key="4">
    <source>
        <dbReference type="PROSITE-ProRule" id="PRU00742"/>
    </source>
</evidence>
<dbReference type="PROSITE" id="PS51409">
    <property type="entry name" value="ARGINASE_2"/>
    <property type="match status" value="1"/>
</dbReference>
<evidence type="ECO:0000256" key="3">
    <source>
        <dbReference type="ARBA" id="ARBA00023211"/>
    </source>
</evidence>
<dbReference type="SUPFAM" id="SSF52768">
    <property type="entry name" value="Arginase/deacetylase"/>
    <property type="match status" value="1"/>
</dbReference>
<dbReference type="AlphaFoldDB" id="A0A7Y9GST1"/>
<protein>
    <submittedName>
        <fullName evidence="5">Arginase</fullName>
        <ecNumber evidence="5">3.5.3.1</ecNumber>
    </submittedName>
</protein>
<organism evidence="5 6">
    <name type="scientific">Microbacterium immunditiarum</name>
    <dbReference type="NCBI Taxonomy" id="337480"/>
    <lineage>
        <taxon>Bacteria</taxon>
        <taxon>Bacillati</taxon>
        <taxon>Actinomycetota</taxon>
        <taxon>Actinomycetes</taxon>
        <taxon>Micrococcales</taxon>
        <taxon>Microbacteriaceae</taxon>
        <taxon>Microbacterium</taxon>
    </lineage>
</organism>
<accession>A0A7Y9GST1</accession>
<comment type="caution">
    <text evidence="5">The sequence shown here is derived from an EMBL/GenBank/DDBJ whole genome shotgun (WGS) entry which is preliminary data.</text>
</comment>
<keyword evidence="6" id="KW-1185">Reference proteome</keyword>
<dbReference type="PRINTS" id="PR00116">
    <property type="entry name" value="ARGINASE"/>
</dbReference>
<keyword evidence="3" id="KW-0464">Manganese</keyword>
<dbReference type="EC" id="3.5.3.1" evidence="5"/>